<reference evidence="3" key="2">
    <citation type="submission" date="2023-06" db="EMBL/GenBank/DDBJ databases">
        <authorList>
            <consortium name="Lawrence Berkeley National Laboratory"/>
            <person name="Haridas S."/>
            <person name="Hensen N."/>
            <person name="Bonometti L."/>
            <person name="Westerberg I."/>
            <person name="Brannstrom I.O."/>
            <person name="Guillou S."/>
            <person name="Cros-Aarteil S."/>
            <person name="Calhoun S."/>
            <person name="Kuo A."/>
            <person name="Mondo S."/>
            <person name="Pangilinan J."/>
            <person name="Riley R."/>
            <person name="LaButti K."/>
            <person name="Andreopoulos B."/>
            <person name="Lipzen A."/>
            <person name="Chen C."/>
            <person name="Yanf M."/>
            <person name="Daum C."/>
            <person name="Ng V."/>
            <person name="Clum A."/>
            <person name="Steindorff A."/>
            <person name="Ohm R."/>
            <person name="Martin F."/>
            <person name="Silar P."/>
            <person name="Natvig D."/>
            <person name="Lalanne C."/>
            <person name="Gautier V."/>
            <person name="Ament-velasquez S.L."/>
            <person name="Kruys A."/>
            <person name="Hutchinson M.I."/>
            <person name="Powell A.J."/>
            <person name="Barry K."/>
            <person name="Miller A.N."/>
            <person name="Grigoriev I.V."/>
            <person name="Debuchy R."/>
            <person name="Gladieux P."/>
            <person name="Thoren M.H."/>
            <person name="Johannesson H."/>
        </authorList>
    </citation>
    <scope>NUCLEOTIDE SEQUENCE</scope>
    <source>
        <strain evidence="3">CBS 232.78</strain>
    </source>
</reference>
<sequence length="244" mass="26555">MVSSVLSAGCAALLLVGKVGSHMVMTDPYPYNLAVSPCLQVEPLQVNNNPYPCQNKLTPEWITTVEAGKVTLDPSANGWNTSAKFKTIYSIIGGCPGQFSLGREINLPIETHDAQQRNDTKRRPNDSDLDCTRQFLIPIPSWNCAPVNSNNGSGDQNAIDELPDIFVANYSNDPSVQNCVTADRQIVKYPNPGKYGHVLESPIDPADSQKQTNYCSLIQPASNTPPFETNTQTIQCCYFASGLA</sequence>
<keyword evidence="4" id="KW-1185">Reference proteome</keyword>
<dbReference type="Gene3D" id="2.70.50.70">
    <property type="match status" value="1"/>
</dbReference>
<feature type="chain" id="PRO_5042058248" description="Secreted protein" evidence="2">
    <location>
        <begin position="22"/>
        <end position="244"/>
    </location>
</feature>
<dbReference type="PANTHER" id="PTHR36182:SF2">
    <property type="entry name" value="LYTIC POLYSACCHARIDE MONOOXYGENASE"/>
    <property type="match status" value="1"/>
</dbReference>
<proteinExistence type="predicted"/>
<evidence type="ECO:0000256" key="2">
    <source>
        <dbReference type="SAM" id="SignalP"/>
    </source>
</evidence>
<evidence type="ECO:0008006" key="5">
    <source>
        <dbReference type="Google" id="ProtNLM"/>
    </source>
</evidence>
<feature type="region of interest" description="Disordered" evidence="1">
    <location>
        <begin position="110"/>
        <end position="129"/>
    </location>
</feature>
<dbReference type="AlphaFoldDB" id="A0AAE0U710"/>
<evidence type="ECO:0000313" key="4">
    <source>
        <dbReference type="Proteomes" id="UP001285441"/>
    </source>
</evidence>
<dbReference type="PANTHER" id="PTHR36182">
    <property type="entry name" value="PROTEIN, PUTATIVE (AFU_ORTHOLOGUE AFUA_6G10930)-RELATED"/>
    <property type="match status" value="1"/>
</dbReference>
<evidence type="ECO:0000313" key="3">
    <source>
        <dbReference type="EMBL" id="KAK3393306.1"/>
    </source>
</evidence>
<reference evidence="3" key="1">
    <citation type="journal article" date="2023" name="Mol. Phylogenet. Evol.">
        <title>Genome-scale phylogeny and comparative genomics of the fungal order Sordariales.</title>
        <authorList>
            <person name="Hensen N."/>
            <person name="Bonometti L."/>
            <person name="Westerberg I."/>
            <person name="Brannstrom I.O."/>
            <person name="Guillou S."/>
            <person name="Cros-Aarteil S."/>
            <person name="Calhoun S."/>
            <person name="Haridas S."/>
            <person name="Kuo A."/>
            <person name="Mondo S."/>
            <person name="Pangilinan J."/>
            <person name="Riley R."/>
            <person name="LaButti K."/>
            <person name="Andreopoulos B."/>
            <person name="Lipzen A."/>
            <person name="Chen C."/>
            <person name="Yan M."/>
            <person name="Daum C."/>
            <person name="Ng V."/>
            <person name="Clum A."/>
            <person name="Steindorff A."/>
            <person name="Ohm R.A."/>
            <person name="Martin F."/>
            <person name="Silar P."/>
            <person name="Natvig D.O."/>
            <person name="Lalanne C."/>
            <person name="Gautier V."/>
            <person name="Ament-Velasquez S.L."/>
            <person name="Kruys A."/>
            <person name="Hutchinson M.I."/>
            <person name="Powell A.J."/>
            <person name="Barry K."/>
            <person name="Miller A.N."/>
            <person name="Grigoriev I.V."/>
            <person name="Debuchy R."/>
            <person name="Gladieux P."/>
            <person name="Hiltunen Thoren M."/>
            <person name="Johannesson H."/>
        </authorList>
    </citation>
    <scope>NUCLEOTIDE SEQUENCE</scope>
    <source>
        <strain evidence="3">CBS 232.78</strain>
    </source>
</reference>
<gene>
    <name evidence="3" type="ORF">B0H63DRAFT_491338</name>
</gene>
<organism evidence="3 4">
    <name type="scientific">Podospora didyma</name>
    <dbReference type="NCBI Taxonomy" id="330526"/>
    <lineage>
        <taxon>Eukaryota</taxon>
        <taxon>Fungi</taxon>
        <taxon>Dikarya</taxon>
        <taxon>Ascomycota</taxon>
        <taxon>Pezizomycotina</taxon>
        <taxon>Sordariomycetes</taxon>
        <taxon>Sordariomycetidae</taxon>
        <taxon>Sordariales</taxon>
        <taxon>Podosporaceae</taxon>
        <taxon>Podospora</taxon>
    </lineage>
</organism>
<evidence type="ECO:0000256" key="1">
    <source>
        <dbReference type="SAM" id="MobiDB-lite"/>
    </source>
</evidence>
<dbReference type="EMBL" id="JAULSW010000001">
    <property type="protein sequence ID" value="KAK3393306.1"/>
    <property type="molecule type" value="Genomic_DNA"/>
</dbReference>
<keyword evidence="2" id="KW-0732">Signal</keyword>
<feature type="compositionally biased region" description="Basic and acidic residues" evidence="1">
    <location>
        <begin position="110"/>
        <end position="126"/>
    </location>
</feature>
<feature type="signal peptide" evidence="2">
    <location>
        <begin position="1"/>
        <end position="21"/>
    </location>
</feature>
<accession>A0AAE0U710</accession>
<name>A0AAE0U710_9PEZI</name>
<comment type="caution">
    <text evidence="3">The sequence shown here is derived from an EMBL/GenBank/DDBJ whole genome shotgun (WGS) entry which is preliminary data.</text>
</comment>
<dbReference type="Proteomes" id="UP001285441">
    <property type="component" value="Unassembled WGS sequence"/>
</dbReference>
<protein>
    <recommendedName>
        <fullName evidence="5">Secreted protein</fullName>
    </recommendedName>
</protein>